<dbReference type="EMBL" id="KN823177">
    <property type="protein sequence ID" value="KIO20357.1"/>
    <property type="molecule type" value="Genomic_DNA"/>
</dbReference>
<organism evidence="2 3">
    <name type="scientific">Tulasnella calospora MUT 4182</name>
    <dbReference type="NCBI Taxonomy" id="1051891"/>
    <lineage>
        <taxon>Eukaryota</taxon>
        <taxon>Fungi</taxon>
        <taxon>Dikarya</taxon>
        <taxon>Basidiomycota</taxon>
        <taxon>Agaricomycotina</taxon>
        <taxon>Agaricomycetes</taxon>
        <taxon>Cantharellales</taxon>
        <taxon>Tulasnellaceae</taxon>
        <taxon>Tulasnella</taxon>
    </lineage>
</organism>
<evidence type="ECO:0000313" key="2">
    <source>
        <dbReference type="EMBL" id="KIO20357.1"/>
    </source>
</evidence>
<reference evidence="3" key="2">
    <citation type="submission" date="2015-01" db="EMBL/GenBank/DDBJ databases">
        <title>Evolutionary Origins and Diversification of the Mycorrhizal Mutualists.</title>
        <authorList>
            <consortium name="DOE Joint Genome Institute"/>
            <consortium name="Mycorrhizal Genomics Consortium"/>
            <person name="Kohler A."/>
            <person name="Kuo A."/>
            <person name="Nagy L.G."/>
            <person name="Floudas D."/>
            <person name="Copeland A."/>
            <person name="Barry K.W."/>
            <person name="Cichocki N."/>
            <person name="Veneault-Fourrey C."/>
            <person name="LaButti K."/>
            <person name="Lindquist E.A."/>
            <person name="Lipzen A."/>
            <person name="Lundell T."/>
            <person name="Morin E."/>
            <person name="Murat C."/>
            <person name="Riley R."/>
            <person name="Ohm R."/>
            <person name="Sun H."/>
            <person name="Tunlid A."/>
            <person name="Henrissat B."/>
            <person name="Grigoriev I.V."/>
            <person name="Hibbett D.S."/>
            <person name="Martin F."/>
        </authorList>
    </citation>
    <scope>NUCLEOTIDE SEQUENCE [LARGE SCALE GENOMIC DNA]</scope>
    <source>
        <strain evidence="3">MUT 4182</strain>
    </source>
</reference>
<dbReference type="HOGENOM" id="CLU_2851374_0_0_1"/>
<feature type="region of interest" description="Disordered" evidence="1">
    <location>
        <begin position="1"/>
        <end position="41"/>
    </location>
</feature>
<proteinExistence type="predicted"/>
<protein>
    <submittedName>
        <fullName evidence="2">Uncharacterized protein</fullName>
    </submittedName>
</protein>
<gene>
    <name evidence="2" type="ORF">M407DRAFT_29989</name>
</gene>
<evidence type="ECO:0000256" key="1">
    <source>
        <dbReference type="SAM" id="MobiDB-lite"/>
    </source>
</evidence>
<evidence type="ECO:0000313" key="3">
    <source>
        <dbReference type="Proteomes" id="UP000054248"/>
    </source>
</evidence>
<sequence>MTSEAAASWNTMEGHRLHNLPHENKGSRVVGRVQQSAGARKDMRWAATASLAPFTDLRVAESRVS</sequence>
<accession>A0A0C3LFZ8</accession>
<feature type="compositionally biased region" description="Polar residues" evidence="1">
    <location>
        <begin position="1"/>
        <end position="11"/>
    </location>
</feature>
<keyword evidence="3" id="KW-1185">Reference proteome</keyword>
<dbReference type="Proteomes" id="UP000054248">
    <property type="component" value="Unassembled WGS sequence"/>
</dbReference>
<feature type="compositionally biased region" description="Basic and acidic residues" evidence="1">
    <location>
        <begin position="13"/>
        <end position="26"/>
    </location>
</feature>
<name>A0A0C3LFZ8_9AGAM</name>
<reference evidence="2 3" key="1">
    <citation type="submission" date="2014-04" db="EMBL/GenBank/DDBJ databases">
        <authorList>
            <consortium name="DOE Joint Genome Institute"/>
            <person name="Kuo A."/>
            <person name="Girlanda M."/>
            <person name="Perotto S."/>
            <person name="Kohler A."/>
            <person name="Nagy L.G."/>
            <person name="Floudas D."/>
            <person name="Copeland A."/>
            <person name="Barry K.W."/>
            <person name="Cichocki N."/>
            <person name="Veneault-Fourrey C."/>
            <person name="LaButti K."/>
            <person name="Lindquist E.A."/>
            <person name="Lipzen A."/>
            <person name="Lundell T."/>
            <person name="Morin E."/>
            <person name="Murat C."/>
            <person name="Sun H."/>
            <person name="Tunlid A."/>
            <person name="Henrissat B."/>
            <person name="Grigoriev I.V."/>
            <person name="Hibbett D.S."/>
            <person name="Martin F."/>
            <person name="Nordberg H.P."/>
            <person name="Cantor M.N."/>
            <person name="Hua S.X."/>
        </authorList>
    </citation>
    <scope>NUCLEOTIDE SEQUENCE [LARGE SCALE GENOMIC DNA]</scope>
    <source>
        <strain evidence="2 3">MUT 4182</strain>
    </source>
</reference>
<dbReference type="AlphaFoldDB" id="A0A0C3LFZ8"/>